<gene>
    <name evidence="3" type="ORF">BKA14_008130</name>
</gene>
<name>A0A7W7D0C6_9ACTN</name>
<feature type="domain" description="CASPASE and TPR Repeat-Associated N-terminal" evidence="2">
    <location>
        <begin position="7"/>
        <end position="206"/>
    </location>
</feature>
<proteinExistence type="predicted"/>
<dbReference type="AlphaFoldDB" id="A0A7W7D0C6"/>
<dbReference type="RefSeq" id="WP_184956043.1">
    <property type="nucleotide sequence ID" value="NZ_BOMC01000025.1"/>
</dbReference>
<comment type="caution">
    <text evidence="3">The sequence shown here is derived from an EMBL/GenBank/DDBJ whole genome shotgun (WGS) entry which is preliminary data.</text>
</comment>
<dbReference type="InterPro" id="IPR019302">
    <property type="entry name" value="CAP12/PCTIR_TIR_dom"/>
</dbReference>
<evidence type="ECO:0000259" key="1">
    <source>
        <dbReference type="Pfam" id="PF10137"/>
    </source>
</evidence>
<dbReference type="EMBL" id="JACHMF010000001">
    <property type="protein sequence ID" value="MBB4697982.1"/>
    <property type="molecule type" value="Genomic_DNA"/>
</dbReference>
<protein>
    <recommendedName>
        <fullName evidence="5">CD-NTase-associated protein 12/Pycsar effector protein TIR domain-containing protein</fullName>
    </recommendedName>
</protein>
<feature type="domain" description="CD-NTase-associated protein 12/Pycsar effector protein TIR" evidence="1">
    <location>
        <begin position="249"/>
        <end position="350"/>
    </location>
</feature>
<reference evidence="3 4" key="1">
    <citation type="submission" date="2020-08" db="EMBL/GenBank/DDBJ databases">
        <title>Sequencing the genomes of 1000 actinobacteria strains.</title>
        <authorList>
            <person name="Klenk H.-P."/>
        </authorList>
    </citation>
    <scope>NUCLEOTIDE SEQUENCE [LARGE SCALE GENOMIC DNA]</scope>
    <source>
        <strain evidence="3 4">DSM 45518</strain>
    </source>
</reference>
<dbReference type="Pfam" id="PF10137">
    <property type="entry name" value="CAP12-PCTIR_TIR"/>
    <property type="match status" value="1"/>
</dbReference>
<sequence length="402" mass="43298">MRVVDPELVVHIFAPLTGPRAAAAYAEARRIWLNCRLQLGMGSPVPELPQHLPAAVADLPGGTETVLAAQERIGADYQAVARRVDDMLNVSVILSHRDPSHLDWSELINNWVGVAAPWPDGLLTRAHLYQAKIEDGTPREIDPVLAGELTGGLPVELPERWWAGGTRVGEHLVTYDPVEQAGPQSLLVLAPAERSAELNAWTWSDGSAALPPVARLLGRPPPPATAPPAFSVPVAPTSVSETARRVLVCASDEQVRDRMHVFLRSIGLKPIERDECVEATHKLMPTTREIMLAGLHLAAVTIVVATPEVTNEAGVMRPSQDLMFEAGLAMALERQTILVVAGDLVLPAGIGDGYIRLADSAKAKQSLVRRLMLAGSEPDTSGGSWLEPGVFEGLDAYTRRPR</sequence>
<dbReference type="Proteomes" id="UP000542742">
    <property type="component" value="Unassembled WGS sequence"/>
</dbReference>
<evidence type="ECO:0000259" key="2">
    <source>
        <dbReference type="Pfam" id="PF20269"/>
    </source>
</evidence>
<dbReference type="GO" id="GO:0050135">
    <property type="term" value="F:NADP+ nucleosidase activity"/>
    <property type="evidence" value="ECO:0007669"/>
    <property type="project" value="InterPro"/>
</dbReference>
<evidence type="ECO:0008006" key="5">
    <source>
        <dbReference type="Google" id="ProtNLM"/>
    </source>
</evidence>
<evidence type="ECO:0000313" key="3">
    <source>
        <dbReference type="EMBL" id="MBB4697982.1"/>
    </source>
</evidence>
<dbReference type="NCBIfam" id="NF038357">
    <property type="entry name" value="BN6_48550_fam"/>
    <property type="match status" value="1"/>
</dbReference>
<evidence type="ECO:0000313" key="4">
    <source>
        <dbReference type="Proteomes" id="UP000542742"/>
    </source>
</evidence>
<dbReference type="Pfam" id="PF20269">
    <property type="entry name" value="CATRA-N"/>
    <property type="match status" value="1"/>
</dbReference>
<accession>A0A7W7D0C6</accession>
<organism evidence="3 4">
    <name type="scientific">Paractinoplanes abujensis</name>
    <dbReference type="NCBI Taxonomy" id="882441"/>
    <lineage>
        <taxon>Bacteria</taxon>
        <taxon>Bacillati</taxon>
        <taxon>Actinomycetota</taxon>
        <taxon>Actinomycetes</taxon>
        <taxon>Micromonosporales</taxon>
        <taxon>Micromonosporaceae</taxon>
        <taxon>Paractinoplanes</taxon>
    </lineage>
</organism>
<keyword evidence="4" id="KW-1185">Reference proteome</keyword>
<dbReference type="InterPro" id="IPR046922">
    <property type="entry name" value="CATRA-N"/>
</dbReference>